<gene>
    <name evidence="1" type="ORF">JAAARDRAFT_57340</name>
</gene>
<organism evidence="1 2">
    <name type="scientific">Jaapia argillacea MUCL 33604</name>
    <dbReference type="NCBI Taxonomy" id="933084"/>
    <lineage>
        <taxon>Eukaryota</taxon>
        <taxon>Fungi</taxon>
        <taxon>Dikarya</taxon>
        <taxon>Basidiomycota</taxon>
        <taxon>Agaricomycotina</taxon>
        <taxon>Agaricomycetes</taxon>
        <taxon>Agaricomycetidae</taxon>
        <taxon>Jaapiales</taxon>
        <taxon>Jaapiaceae</taxon>
        <taxon>Jaapia</taxon>
    </lineage>
</organism>
<dbReference type="InParanoid" id="A0A067PUB1"/>
<name>A0A067PUB1_9AGAM</name>
<dbReference type="HOGENOM" id="CLU_039096_0_0_1"/>
<evidence type="ECO:0000313" key="1">
    <source>
        <dbReference type="EMBL" id="KDQ58408.1"/>
    </source>
</evidence>
<proteinExistence type="predicted"/>
<dbReference type="EMBL" id="KL197717">
    <property type="protein sequence ID" value="KDQ58408.1"/>
    <property type="molecule type" value="Genomic_DNA"/>
</dbReference>
<keyword evidence="2" id="KW-1185">Reference proteome</keyword>
<dbReference type="Proteomes" id="UP000027265">
    <property type="component" value="Unassembled WGS sequence"/>
</dbReference>
<dbReference type="AlphaFoldDB" id="A0A067PUB1"/>
<reference evidence="2" key="1">
    <citation type="journal article" date="2014" name="Proc. Natl. Acad. Sci. U.S.A.">
        <title>Extensive sampling of basidiomycete genomes demonstrates inadequacy of the white-rot/brown-rot paradigm for wood decay fungi.</title>
        <authorList>
            <person name="Riley R."/>
            <person name="Salamov A.A."/>
            <person name="Brown D.W."/>
            <person name="Nagy L.G."/>
            <person name="Floudas D."/>
            <person name="Held B.W."/>
            <person name="Levasseur A."/>
            <person name="Lombard V."/>
            <person name="Morin E."/>
            <person name="Otillar R."/>
            <person name="Lindquist E.A."/>
            <person name="Sun H."/>
            <person name="LaButti K.M."/>
            <person name="Schmutz J."/>
            <person name="Jabbour D."/>
            <person name="Luo H."/>
            <person name="Baker S.E."/>
            <person name="Pisabarro A.G."/>
            <person name="Walton J.D."/>
            <person name="Blanchette R.A."/>
            <person name="Henrissat B."/>
            <person name="Martin F."/>
            <person name="Cullen D."/>
            <person name="Hibbett D.S."/>
            <person name="Grigoriev I.V."/>
        </authorList>
    </citation>
    <scope>NUCLEOTIDE SEQUENCE [LARGE SCALE GENOMIC DNA]</scope>
    <source>
        <strain evidence="2">MUCL 33604</strain>
    </source>
</reference>
<evidence type="ECO:0000313" key="2">
    <source>
        <dbReference type="Proteomes" id="UP000027265"/>
    </source>
</evidence>
<dbReference type="OrthoDB" id="302966at2759"/>
<protein>
    <submittedName>
        <fullName evidence="1">Uncharacterized protein</fullName>
    </submittedName>
</protein>
<dbReference type="STRING" id="933084.A0A067PUB1"/>
<sequence length="366" mass="41363">MTAHFTPETQQNFLAAMQHVYGPFTHLSPSSASTWTPPPNSEGHRGRYLWTDAFAVINFLTLHKSTSNPLYLTLAAHLIQNVHDILGYSRDGTKRLDGATDAEPLKGGLRIGKMEESGPDGDGQYFHYLTIWMFALNRMSLASGTKTYNDLALQLAKTVHPRFMVNRHSQRPRMFWKMSMDLSHPLVRSEGNLDPIDGYVIYKLLQQTDGEGSTVLVEEICDYKKILETKWRGYSSDDSLDLGMTLWTSHWFEGEEEWATGLSQRASRDLGKLNSEGYFDLPTAYRLAFREFGTCLGIRVRDTATELQPIFEALARKLTTTWETKNVVPVPAGGTIEVREKLVPITCVMHATALFPGAFQKDFFCH</sequence>
<accession>A0A067PUB1</accession>